<comment type="similarity">
    <text evidence="1">Belongs to the CdaR family.</text>
</comment>
<dbReference type="RefSeq" id="WP_343978272.1">
    <property type="nucleotide sequence ID" value="NZ_BAAAJG010000010.1"/>
</dbReference>
<dbReference type="InterPro" id="IPR042070">
    <property type="entry name" value="PucR_C-HTH_sf"/>
</dbReference>
<proteinExistence type="inferred from homology"/>
<dbReference type="Pfam" id="PF13556">
    <property type="entry name" value="HTH_30"/>
    <property type="match status" value="1"/>
</dbReference>
<dbReference type="Pfam" id="PF14361">
    <property type="entry name" value="RsbRD_N"/>
    <property type="match status" value="1"/>
</dbReference>
<accession>A0ABW4FR13</accession>
<sequence length="420" mass="46386">MDGVSLPVDRRLAVAAAAVKLRLAVVSQDVWRRLIIEIPELKVDDALVSLLAASVEANVATLLDVIEHGMALDTLDAPAAAIEYARRVAQRGIPLHALVRAYRIGHAQFLQWCLDEVPQQTDDAVVARALIGRLLELSFRYIDRVSEQMISAYQHERDRWLLTQGAVRAVRVRALLDHERVDVNRIEAALGYRLNQHHVGLIAWMPEASSSGEALTRLDRLSAALADELNCRGRPLYVPCDESAAWSWLPMGSDKYVTWERLTRAVAAHGSTARVAIGDPAAGVDGFRQTHRQALRAQDVAVAARPGTQVTTFAEVGPIALLSADLEATRGWVWLVLGELANDDEPTGRLRETTRVFLAANGSYQTAAERLAIHKNTVQYRIRKAQEAVGRPTQDRRSDLELALRICHYLGSVVLRPVGK</sequence>
<dbReference type="Gene3D" id="1.10.10.2840">
    <property type="entry name" value="PucR C-terminal helix-turn-helix domain"/>
    <property type="match status" value="1"/>
</dbReference>
<reference evidence="6" key="1">
    <citation type="journal article" date="2019" name="Int. J. Syst. Evol. Microbiol.">
        <title>The Global Catalogue of Microorganisms (GCM) 10K type strain sequencing project: providing services to taxonomists for standard genome sequencing and annotation.</title>
        <authorList>
            <consortium name="The Broad Institute Genomics Platform"/>
            <consortium name="The Broad Institute Genome Sequencing Center for Infectious Disease"/>
            <person name="Wu L."/>
            <person name="Ma J."/>
        </authorList>
    </citation>
    <scope>NUCLEOTIDE SEQUENCE [LARGE SCALE GENOMIC DNA]</scope>
    <source>
        <strain evidence="6">JCM 12165</strain>
    </source>
</reference>
<dbReference type="Pfam" id="PF17853">
    <property type="entry name" value="GGDEF_2"/>
    <property type="match status" value="1"/>
</dbReference>
<dbReference type="PANTHER" id="PTHR33744:SF1">
    <property type="entry name" value="DNA-BINDING TRANSCRIPTIONAL ACTIVATOR ADER"/>
    <property type="match status" value="1"/>
</dbReference>
<evidence type="ECO:0000259" key="4">
    <source>
        <dbReference type="Pfam" id="PF17853"/>
    </source>
</evidence>
<feature type="domain" description="CdaR GGDEF-like" evidence="4">
    <location>
        <begin position="182"/>
        <end position="300"/>
    </location>
</feature>
<dbReference type="EMBL" id="JBHUCP010000019">
    <property type="protein sequence ID" value="MFD1532680.1"/>
    <property type="molecule type" value="Genomic_DNA"/>
</dbReference>
<evidence type="ECO:0000313" key="6">
    <source>
        <dbReference type="Proteomes" id="UP001597145"/>
    </source>
</evidence>
<name>A0ABW4FR13_9PSEU</name>
<evidence type="ECO:0000313" key="5">
    <source>
        <dbReference type="EMBL" id="MFD1532680.1"/>
    </source>
</evidence>
<evidence type="ECO:0000256" key="1">
    <source>
        <dbReference type="ARBA" id="ARBA00006754"/>
    </source>
</evidence>
<dbReference type="Proteomes" id="UP001597145">
    <property type="component" value="Unassembled WGS sequence"/>
</dbReference>
<gene>
    <name evidence="5" type="ORF">ACFSCY_24980</name>
</gene>
<evidence type="ECO:0000259" key="3">
    <source>
        <dbReference type="Pfam" id="PF14361"/>
    </source>
</evidence>
<protein>
    <submittedName>
        <fullName evidence="5">PucR family transcriptional regulator</fullName>
    </submittedName>
</protein>
<comment type="caution">
    <text evidence="5">The sequence shown here is derived from an EMBL/GenBank/DDBJ whole genome shotgun (WGS) entry which is preliminary data.</text>
</comment>
<feature type="domain" description="RsbT co-antagonist protein RsbRD N-terminal" evidence="3">
    <location>
        <begin position="28"/>
        <end position="168"/>
    </location>
</feature>
<organism evidence="5 6">
    <name type="scientific">Pseudonocardia aurantiaca</name>
    <dbReference type="NCBI Taxonomy" id="75290"/>
    <lineage>
        <taxon>Bacteria</taxon>
        <taxon>Bacillati</taxon>
        <taxon>Actinomycetota</taxon>
        <taxon>Actinomycetes</taxon>
        <taxon>Pseudonocardiales</taxon>
        <taxon>Pseudonocardiaceae</taxon>
        <taxon>Pseudonocardia</taxon>
    </lineage>
</organism>
<dbReference type="PANTHER" id="PTHR33744">
    <property type="entry name" value="CARBOHYDRATE DIACID REGULATOR"/>
    <property type="match status" value="1"/>
</dbReference>
<feature type="domain" description="PucR C-terminal helix-turn-helix" evidence="2">
    <location>
        <begin position="350"/>
        <end position="406"/>
    </location>
</feature>
<evidence type="ECO:0000259" key="2">
    <source>
        <dbReference type="Pfam" id="PF13556"/>
    </source>
</evidence>
<dbReference type="InterPro" id="IPR025736">
    <property type="entry name" value="PucR_C-HTH_dom"/>
</dbReference>
<dbReference type="InterPro" id="IPR051448">
    <property type="entry name" value="CdaR-like_regulators"/>
</dbReference>
<dbReference type="InterPro" id="IPR025751">
    <property type="entry name" value="RsbRD_N_dom"/>
</dbReference>
<dbReference type="InterPro" id="IPR041522">
    <property type="entry name" value="CdaR_GGDEF"/>
</dbReference>
<keyword evidence="6" id="KW-1185">Reference proteome</keyword>